<evidence type="ECO:0000313" key="9">
    <source>
        <dbReference type="Proteomes" id="UP000479114"/>
    </source>
</evidence>
<dbReference type="EMBL" id="CP048286">
    <property type="protein sequence ID" value="QHW31207.1"/>
    <property type="molecule type" value="Genomic_DNA"/>
</dbReference>
<keyword evidence="5 7" id="KW-0067">ATP-binding</keyword>
<name>A0A6C0NYB4_9BACL</name>
<evidence type="ECO:0000256" key="5">
    <source>
        <dbReference type="ARBA" id="ARBA00022840"/>
    </source>
</evidence>
<dbReference type="GO" id="GO:0005829">
    <property type="term" value="C:cytosol"/>
    <property type="evidence" value="ECO:0007669"/>
    <property type="project" value="TreeGrafter"/>
</dbReference>
<feature type="binding site" evidence="7">
    <location>
        <position position="159"/>
    </location>
    <ligand>
        <name>substrate</name>
    </ligand>
</feature>
<dbReference type="Pfam" id="PF01202">
    <property type="entry name" value="SKI"/>
    <property type="match status" value="1"/>
</dbReference>
<keyword evidence="7" id="KW-0963">Cytoplasm</keyword>
<dbReference type="PANTHER" id="PTHR21087">
    <property type="entry name" value="SHIKIMATE KINASE"/>
    <property type="match status" value="1"/>
</dbReference>
<comment type="caution">
    <text evidence="7">Lacks conserved residue(s) required for the propagation of feature annotation.</text>
</comment>
<comment type="function">
    <text evidence="7">Catalyzes the specific phosphorylation of the 3-hydroxyl group of shikimic acid using ATP as a cosubstrate.</text>
</comment>
<dbReference type="GO" id="GO:0000287">
    <property type="term" value="F:magnesium ion binding"/>
    <property type="evidence" value="ECO:0007669"/>
    <property type="project" value="UniProtKB-UniRule"/>
</dbReference>
<keyword evidence="7" id="KW-0479">Metal-binding</keyword>
<evidence type="ECO:0000256" key="4">
    <source>
        <dbReference type="ARBA" id="ARBA00022777"/>
    </source>
</evidence>
<feature type="binding site" evidence="7">
    <location>
        <begin position="37"/>
        <end position="42"/>
    </location>
    <ligand>
        <name>ATP</name>
        <dbReference type="ChEBI" id="CHEBI:30616"/>
    </ligand>
</feature>
<dbReference type="UniPathway" id="UPA00053">
    <property type="reaction ID" value="UER00088"/>
</dbReference>
<feature type="binding site" evidence="7">
    <location>
        <position position="104"/>
    </location>
    <ligand>
        <name>substrate</name>
    </ligand>
</feature>
<keyword evidence="6 7" id="KW-0057">Aromatic amino acid biosynthesis</keyword>
<dbReference type="GO" id="GO:0005524">
    <property type="term" value="F:ATP binding"/>
    <property type="evidence" value="ECO:0007669"/>
    <property type="project" value="UniProtKB-UniRule"/>
</dbReference>
<proteinExistence type="inferred from homology"/>
<dbReference type="InterPro" id="IPR027417">
    <property type="entry name" value="P-loop_NTPase"/>
</dbReference>
<protein>
    <recommendedName>
        <fullName evidence="7">Shikimate kinase</fullName>
        <shortName evidence="7">SK</shortName>
        <ecNumber evidence="7">2.7.1.71</ecNumber>
    </recommendedName>
</protein>
<comment type="similarity">
    <text evidence="7">Belongs to the shikimate kinase family.</text>
</comment>
<dbReference type="Proteomes" id="UP000479114">
    <property type="component" value="Chromosome"/>
</dbReference>
<keyword evidence="3 7" id="KW-0547">Nucleotide-binding</keyword>
<dbReference type="CDD" id="cd00464">
    <property type="entry name" value="SK"/>
    <property type="match status" value="1"/>
</dbReference>
<organism evidence="8 9">
    <name type="scientific">Paenibacillus rhizovicinus</name>
    <dbReference type="NCBI Taxonomy" id="2704463"/>
    <lineage>
        <taxon>Bacteria</taxon>
        <taxon>Bacillati</taxon>
        <taxon>Bacillota</taxon>
        <taxon>Bacilli</taxon>
        <taxon>Bacillales</taxon>
        <taxon>Paenibacillaceae</taxon>
        <taxon>Paenibacillus</taxon>
    </lineage>
</organism>
<evidence type="ECO:0000256" key="7">
    <source>
        <dbReference type="HAMAP-Rule" id="MF_00109"/>
    </source>
</evidence>
<keyword evidence="1 7" id="KW-0028">Amino-acid biosynthesis</keyword>
<dbReference type="EC" id="2.7.1.71" evidence="7"/>
<evidence type="ECO:0000256" key="3">
    <source>
        <dbReference type="ARBA" id="ARBA00022741"/>
    </source>
</evidence>
<keyword evidence="2 7" id="KW-0808">Transferase</keyword>
<dbReference type="GO" id="GO:0004765">
    <property type="term" value="F:shikimate kinase activity"/>
    <property type="evidence" value="ECO:0007669"/>
    <property type="project" value="UniProtKB-UniRule"/>
</dbReference>
<dbReference type="InterPro" id="IPR031322">
    <property type="entry name" value="Shikimate/glucono_kinase"/>
</dbReference>
<feature type="binding site" evidence="7">
    <location>
        <position position="41"/>
    </location>
    <ligand>
        <name>Mg(2+)</name>
        <dbReference type="ChEBI" id="CHEBI:18420"/>
    </ligand>
</feature>
<dbReference type="PRINTS" id="PR01100">
    <property type="entry name" value="SHIKIMTKNASE"/>
</dbReference>
<dbReference type="GO" id="GO:0009423">
    <property type="term" value="P:chorismate biosynthetic process"/>
    <property type="evidence" value="ECO:0007669"/>
    <property type="project" value="UniProtKB-UniRule"/>
</dbReference>
<reference evidence="8 9" key="1">
    <citation type="submission" date="2020-02" db="EMBL/GenBank/DDBJ databases">
        <title>Paenibacillus sp. nov., isolated from rhizosphere soil of tomato.</title>
        <authorList>
            <person name="Weon H.-Y."/>
            <person name="Lee S.A."/>
        </authorList>
    </citation>
    <scope>NUCLEOTIDE SEQUENCE [LARGE SCALE GENOMIC DNA]</scope>
    <source>
        <strain evidence="8 9">14171R-81</strain>
    </source>
</reference>
<comment type="pathway">
    <text evidence="7">Metabolic intermediate biosynthesis; chorismate biosynthesis; chorismate from D-erythrose 4-phosphate and phosphoenolpyruvate: step 5/7.</text>
</comment>
<gene>
    <name evidence="7" type="primary">aroK</name>
    <name evidence="8" type="ORF">GZH47_10280</name>
</gene>
<evidence type="ECO:0000313" key="8">
    <source>
        <dbReference type="EMBL" id="QHW31207.1"/>
    </source>
</evidence>
<dbReference type="SUPFAM" id="SSF52540">
    <property type="entry name" value="P-loop containing nucleoside triphosphate hydrolases"/>
    <property type="match status" value="1"/>
</dbReference>
<keyword evidence="7" id="KW-0460">Magnesium</keyword>
<keyword evidence="9" id="KW-1185">Reference proteome</keyword>
<accession>A0A6C0NYB4</accession>
<dbReference type="Gene3D" id="3.40.50.300">
    <property type="entry name" value="P-loop containing nucleotide triphosphate hydrolases"/>
    <property type="match status" value="1"/>
</dbReference>
<dbReference type="HAMAP" id="MF_00109">
    <property type="entry name" value="Shikimate_kinase"/>
    <property type="match status" value="1"/>
</dbReference>
<dbReference type="KEGG" id="prz:GZH47_10280"/>
<comment type="cofactor">
    <cofactor evidence="7">
        <name>Mg(2+)</name>
        <dbReference type="ChEBI" id="CHEBI:18420"/>
    </cofactor>
    <text evidence="7">Binds 1 Mg(2+) ion per subunit.</text>
</comment>
<evidence type="ECO:0000256" key="2">
    <source>
        <dbReference type="ARBA" id="ARBA00022679"/>
    </source>
</evidence>
<dbReference type="AlphaFoldDB" id="A0A6C0NYB4"/>
<sequence>MTRGERSGSRNMEGAEAMIVEKGAKKKRNIVLVGMSGAGKSTLGVLLAKALGMDFVDTDLVIQQQEGRLLQAIIDQDGIEAFMAVEESVVSALQVNDCIIATGGSVIYSEKAMHALRQGGQIVYLHVSYEEIMRRLGNVATRGIVMKNGHTLQDVYEERVPLYRQYSDVTIDCAKKEIEQCVREIVELL</sequence>
<feature type="binding site" evidence="7">
    <location>
        <position position="142"/>
    </location>
    <ligand>
        <name>ATP</name>
        <dbReference type="ChEBI" id="CHEBI:30616"/>
    </ligand>
</feature>
<comment type="subcellular location">
    <subcellularLocation>
        <location evidence="7">Cytoplasm</location>
    </subcellularLocation>
</comment>
<dbReference type="PANTHER" id="PTHR21087:SF16">
    <property type="entry name" value="SHIKIMATE KINASE 1, CHLOROPLASTIC"/>
    <property type="match status" value="1"/>
</dbReference>
<evidence type="ECO:0000256" key="6">
    <source>
        <dbReference type="ARBA" id="ARBA00023141"/>
    </source>
</evidence>
<evidence type="ECO:0000256" key="1">
    <source>
        <dbReference type="ARBA" id="ARBA00022605"/>
    </source>
</evidence>
<dbReference type="InterPro" id="IPR000623">
    <property type="entry name" value="Shikimate_kinase/TSH1"/>
</dbReference>
<comment type="catalytic activity">
    <reaction evidence="7">
        <text>shikimate + ATP = 3-phosphoshikimate + ADP + H(+)</text>
        <dbReference type="Rhea" id="RHEA:13121"/>
        <dbReference type="ChEBI" id="CHEBI:15378"/>
        <dbReference type="ChEBI" id="CHEBI:30616"/>
        <dbReference type="ChEBI" id="CHEBI:36208"/>
        <dbReference type="ChEBI" id="CHEBI:145989"/>
        <dbReference type="ChEBI" id="CHEBI:456216"/>
        <dbReference type="EC" id="2.7.1.71"/>
    </reaction>
</comment>
<dbReference type="GO" id="GO:0008652">
    <property type="term" value="P:amino acid biosynthetic process"/>
    <property type="evidence" value="ECO:0007669"/>
    <property type="project" value="UniProtKB-KW"/>
</dbReference>
<comment type="subunit">
    <text evidence="7">Monomer.</text>
</comment>
<keyword evidence="4 7" id="KW-0418">Kinase</keyword>
<dbReference type="GO" id="GO:0009073">
    <property type="term" value="P:aromatic amino acid family biosynthetic process"/>
    <property type="evidence" value="ECO:0007669"/>
    <property type="project" value="UniProtKB-KW"/>
</dbReference>
<feature type="binding site" evidence="7">
    <location>
        <position position="59"/>
    </location>
    <ligand>
        <name>substrate</name>
    </ligand>
</feature>